<evidence type="ECO:0000313" key="3">
    <source>
        <dbReference type="EMBL" id="CAF9915363.1"/>
    </source>
</evidence>
<feature type="compositionally biased region" description="Basic and acidic residues" evidence="1">
    <location>
        <begin position="181"/>
        <end position="193"/>
    </location>
</feature>
<feature type="compositionally biased region" description="Polar residues" evidence="1">
    <location>
        <begin position="53"/>
        <end position="62"/>
    </location>
</feature>
<evidence type="ECO:0000313" key="4">
    <source>
        <dbReference type="Proteomes" id="UP000664169"/>
    </source>
</evidence>
<organism evidence="3 4">
    <name type="scientific">Gomphillus americanus</name>
    <dbReference type="NCBI Taxonomy" id="1940652"/>
    <lineage>
        <taxon>Eukaryota</taxon>
        <taxon>Fungi</taxon>
        <taxon>Dikarya</taxon>
        <taxon>Ascomycota</taxon>
        <taxon>Pezizomycotina</taxon>
        <taxon>Lecanoromycetes</taxon>
        <taxon>OSLEUM clade</taxon>
        <taxon>Ostropomycetidae</taxon>
        <taxon>Ostropales</taxon>
        <taxon>Graphidaceae</taxon>
        <taxon>Gomphilloideae</taxon>
        <taxon>Gomphillus</taxon>
    </lineage>
</organism>
<keyword evidence="2" id="KW-0732">Signal</keyword>
<feature type="compositionally biased region" description="Polar residues" evidence="1">
    <location>
        <begin position="33"/>
        <end position="46"/>
    </location>
</feature>
<feature type="chain" id="PRO_5034456851" evidence="2">
    <location>
        <begin position="16"/>
        <end position="359"/>
    </location>
</feature>
<gene>
    <name evidence="3" type="ORF">GOMPHAMPRED_000720</name>
</gene>
<evidence type="ECO:0000256" key="1">
    <source>
        <dbReference type="SAM" id="MobiDB-lite"/>
    </source>
</evidence>
<evidence type="ECO:0000256" key="2">
    <source>
        <dbReference type="SAM" id="SignalP"/>
    </source>
</evidence>
<feature type="compositionally biased region" description="Polar residues" evidence="1">
    <location>
        <begin position="144"/>
        <end position="165"/>
    </location>
</feature>
<feature type="signal peptide" evidence="2">
    <location>
        <begin position="1"/>
        <end position="15"/>
    </location>
</feature>
<feature type="region of interest" description="Disordered" evidence="1">
    <location>
        <begin position="26"/>
        <end position="212"/>
    </location>
</feature>
<comment type="caution">
    <text evidence="3">The sequence shown here is derived from an EMBL/GenBank/DDBJ whole genome shotgun (WGS) entry which is preliminary data.</text>
</comment>
<dbReference type="EMBL" id="CAJPDQ010000010">
    <property type="protein sequence ID" value="CAF9915363.1"/>
    <property type="molecule type" value="Genomic_DNA"/>
</dbReference>
<reference evidence="3" key="1">
    <citation type="submission" date="2021-03" db="EMBL/GenBank/DDBJ databases">
        <authorList>
            <person name="Tagirdzhanova G."/>
        </authorList>
    </citation>
    <scope>NUCLEOTIDE SEQUENCE</scope>
</reference>
<name>A0A8H3F0M2_9LECA</name>
<dbReference type="Proteomes" id="UP000664169">
    <property type="component" value="Unassembled WGS sequence"/>
</dbReference>
<dbReference type="AlphaFoldDB" id="A0A8H3F0M2"/>
<proteinExistence type="predicted"/>
<feature type="compositionally biased region" description="Polar residues" evidence="1">
    <location>
        <begin position="195"/>
        <end position="211"/>
    </location>
</feature>
<protein>
    <submittedName>
        <fullName evidence="3">Uncharacterized protein</fullName>
    </submittedName>
</protein>
<sequence length="359" mass="37889">MKYFAIICLLTFASAIQSRPRHVGPDIYRRTLPKSNAPSRSTTPNKQPERALQRTNSLQRTQSLDRTKSTGTSGSIGKQEDSRSVPRLTGVDQLRDSSRSSSSRGLISRPGLEAIHSGNGIGHPVIPPLGRENPLLPQGLPRDQTPNRSHSGTPRQGSQSVNAAGTGSPRPGGTEAQNPRRLNEATRRTDAHFTTRPTQETMSRNDNSVMRNDNPVARNANSMMRNGGPVTRNDHPVMRNANSAMMRNGNPVTRNDNSVMRTGANNAASWVGRNPTAAIFGGCAAAGTCLAGAGIGMLATGAISPAAGFFTTGIGGGVAAGMAASGAVSYISNIDGDIMARPMGMHGRMKRSVVVGRSF</sequence>
<feature type="compositionally biased region" description="Low complexity" evidence="1">
    <location>
        <begin position="99"/>
        <end position="109"/>
    </location>
</feature>
<accession>A0A8H3F0M2</accession>
<keyword evidence="4" id="KW-1185">Reference proteome</keyword>